<gene>
    <name evidence="2" type="ORF">EX30DRAFT_342515</name>
</gene>
<reference evidence="2 3" key="1">
    <citation type="submission" date="2019-04" db="EMBL/GenBank/DDBJ databases">
        <title>Comparative genomics and transcriptomics to analyze fruiting body development in filamentous ascomycetes.</title>
        <authorList>
            <consortium name="DOE Joint Genome Institute"/>
            <person name="Lutkenhaus R."/>
            <person name="Traeger S."/>
            <person name="Breuer J."/>
            <person name="Kuo A."/>
            <person name="Lipzen A."/>
            <person name="Pangilinan J."/>
            <person name="Dilworth D."/>
            <person name="Sandor L."/>
            <person name="Poggeler S."/>
            <person name="Barry K."/>
            <person name="Grigoriev I.V."/>
            <person name="Nowrousian M."/>
        </authorList>
    </citation>
    <scope>NUCLEOTIDE SEQUENCE [LARGE SCALE GENOMIC DNA]</scope>
    <source>
        <strain evidence="2 3">CBS 389.68</strain>
    </source>
</reference>
<evidence type="ECO:0000313" key="3">
    <source>
        <dbReference type="Proteomes" id="UP000298138"/>
    </source>
</evidence>
<dbReference type="AlphaFoldDB" id="A0A4S2MQ55"/>
<dbReference type="InParanoid" id="A0A4S2MQ55"/>
<keyword evidence="3" id="KW-1185">Reference proteome</keyword>
<evidence type="ECO:0000313" key="2">
    <source>
        <dbReference type="EMBL" id="TGZ79215.1"/>
    </source>
</evidence>
<feature type="region of interest" description="Disordered" evidence="1">
    <location>
        <begin position="13"/>
        <end position="43"/>
    </location>
</feature>
<name>A0A4S2MQ55_9PEZI</name>
<proteinExistence type="predicted"/>
<organism evidence="2 3">
    <name type="scientific">Ascodesmis nigricans</name>
    <dbReference type="NCBI Taxonomy" id="341454"/>
    <lineage>
        <taxon>Eukaryota</taxon>
        <taxon>Fungi</taxon>
        <taxon>Dikarya</taxon>
        <taxon>Ascomycota</taxon>
        <taxon>Pezizomycotina</taxon>
        <taxon>Pezizomycetes</taxon>
        <taxon>Pezizales</taxon>
        <taxon>Ascodesmidaceae</taxon>
        <taxon>Ascodesmis</taxon>
    </lineage>
</organism>
<dbReference type="EMBL" id="ML220133">
    <property type="protein sequence ID" value="TGZ79215.1"/>
    <property type="molecule type" value="Genomic_DNA"/>
</dbReference>
<sequence>MLTWDWIMFYYDNNKNKNNNNEDDNDGDDRNDTDNGGIVHPRPALRSSTFMSVTIEPRNLGTSSHFAGFWTSPPTLPG</sequence>
<accession>A0A4S2MQ55</accession>
<evidence type="ECO:0000256" key="1">
    <source>
        <dbReference type="SAM" id="MobiDB-lite"/>
    </source>
</evidence>
<protein>
    <submittedName>
        <fullName evidence="2">Uncharacterized protein</fullName>
    </submittedName>
</protein>
<dbReference type="Proteomes" id="UP000298138">
    <property type="component" value="Unassembled WGS sequence"/>
</dbReference>